<comment type="caution">
    <text evidence="2">The sequence shown here is derived from an EMBL/GenBank/DDBJ whole genome shotgun (WGS) entry which is preliminary data.</text>
</comment>
<keyword evidence="3" id="KW-1185">Reference proteome</keyword>
<gene>
    <name evidence="2" type="ORF">DFR76_103101</name>
</gene>
<feature type="domain" description="AB hydrolase-1" evidence="1">
    <location>
        <begin position="34"/>
        <end position="266"/>
    </location>
</feature>
<proteinExistence type="predicted"/>
<sequence>MTSSVPVTAATLAIPDGRLYYELRGSGPLLALVGSPMHAAPFATVAEALATDHTVLTMDPRGHFGSVLDDPESDSTPQLRADDLARLLRHVDAGPAVVFGSSGGAITTLALLQADPNPVRTVIAHEPPLAELLDDHDRQRDARAEIVRTFESGDRVGAIRMFLRFADVSLPENAFEQMVTGDPSPADLANDRFFYLHELEGTAGFQPDLAALRKVSEKLIIGIGETSTGQFCDRASRALAAELSLEPALFPGGHAGFLEQPAAFADRLRAVLA</sequence>
<dbReference type="GO" id="GO:0003824">
    <property type="term" value="F:catalytic activity"/>
    <property type="evidence" value="ECO:0007669"/>
    <property type="project" value="UniProtKB-ARBA"/>
</dbReference>
<dbReference type="Proteomes" id="UP000254869">
    <property type="component" value="Unassembled WGS sequence"/>
</dbReference>
<dbReference type="EMBL" id="QQBC01000003">
    <property type="protein sequence ID" value="RDI67030.1"/>
    <property type="molecule type" value="Genomic_DNA"/>
</dbReference>
<name>A0A370I8T9_9NOCA</name>
<dbReference type="STRING" id="1210086.GCA_001613105_06086"/>
<dbReference type="Pfam" id="PF12697">
    <property type="entry name" value="Abhydrolase_6"/>
    <property type="match status" value="1"/>
</dbReference>
<protein>
    <submittedName>
        <fullName evidence="2">Pimeloyl-ACP methyl ester carboxylesterase</fullName>
    </submittedName>
</protein>
<dbReference type="InterPro" id="IPR000073">
    <property type="entry name" value="AB_hydrolase_1"/>
</dbReference>
<accession>A0A370I8T9</accession>
<dbReference type="InterPro" id="IPR029058">
    <property type="entry name" value="AB_hydrolase_fold"/>
</dbReference>
<evidence type="ECO:0000259" key="1">
    <source>
        <dbReference type="Pfam" id="PF12697"/>
    </source>
</evidence>
<reference evidence="2 3" key="1">
    <citation type="submission" date="2018-07" db="EMBL/GenBank/DDBJ databases">
        <title>Genomic Encyclopedia of Type Strains, Phase IV (KMG-IV): sequencing the most valuable type-strain genomes for metagenomic binning, comparative biology and taxonomic classification.</title>
        <authorList>
            <person name="Goeker M."/>
        </authorList>
    </citation>
    <scope>NUCLEOTIDE SEQUENCE [LARGE SCALE GENOMIC DNA]</scope>
    <source>
        <strain evidence="2 3">DSM 44290</strain>
    </source>
</reference>
<dbReference type="RefSeq" id="WP_068005083.1">
    <property type="nucleotide sequence ID" value="NZ_QQBC01000003.1"/>
</dbReference>
<dbReference type="AlphaFoldDB" id="A0A370I8T9"/>
<organism evidence="2 3">
    <name type="scientific">Nocardia pseudobrasiliensis</name>
    <dbReference type="NCBI Taxonomy" id="45979"/>
    <lineage>
        <taxon>Bacteria</taxon>
        <taxon>Bacillati</taxon>
        <taxon>Actinomycetota</taxon>
        <taxon>Actinomycetes</taxon>
        <taxon>Mycobacteriales</taxon>
        <taxon>Nocardiaceae</taxon>
        <taxon>Nocardia</taxon>
    </lineage>
</organism>
<evidence type="ECO:0000313" key="2">
    <source>
        <dbReference type="EMBL" id="RDI67030.1"/>
    </source>
</evidence>
<evidence type="ECO:0000313" key="3">
    <source>
        <dbReference type="Proteomes" id="UP000254869"/>
    </source>
</evidence>
<dbReference type="Gene3D" id="3.40.50.1820">
    <property type="entry name" value="alpha/beta hydrolase"/>
    <property type="match status" value="1"/>
</dbReference>
<dbReference type="SUPFAM" id="SSF53474">
    <property type="entry name" value="alpha/beta-Hydrolases"/>
    <property type="match status" value="1"/>
</dbReference>